<dbReference type="EMBL" id="BJZO01000063">
    <property type="protein sequence ID" value="GEO82141.1"/>
    <property type="molecule type" value="Genomic_DNA"/>
</dbReference>
<dbReference type="GO" id="GO:0005524">
    <property type="term" value="F:ATP binding"/>
    <property type="evidence" value="ECO:0007669"/>
    <property type="project" value="InterPro"/>
</dbReference>
<dbReference type="InterPro" id="IPR003959">
    <property type="entry name" value="ATPase_AAA_core"/>
</dbReference>
<organism evidence="2 3">
    <name type="scientific">Pararhodospirillum oryzae</name>
    <dbReference type="NCBI Taxonomy" id="478448"/>
    <lineage>
        <taxon>Bacteria</taxon>
        <taxon>Pseudomonadati</taxon>
        <taxon>Pseudomonadota</taxon>
        <taxon>Alphaproteobacteria</taxon>
        <taxon>Rhodospirillales</taxon>
        <taxon>Rhodospirillaceae</taxon>
        <taxon>Pararhodospirillum</taxon>
    </lineage>
</organism>
<comment type="caution">
    <text evidence="2">The sequence shown here is derived from an EMBL/GenBank/DDBJ whole genome shotgun (WGS) entry which is preliminary data.</text>
</comment>
<sequence length="390" mass="43530">MFLHSLTLTNLLSFGPDPVTIDLRPLNVLIGPNGAGKSNLIEALQILKGCPTDLGATVLRLGGILDLLWKGEKGAEPPVASIEAVFDRPNGGAPLHYQLDMTALSQRFQIRKESVIEINNITGGEHPFFYAQNESGALFSNQDRSARYRINISNYDFSLSVLAQRKDPVLYPEITALGTTLKDISLYRDWSFGRAAASRLPQKTDLPNHRLDSDARNLGLILNRLRRERALWPRIMDRLRAFYEGIEEVDVQIEGGTVQVFFYERGMAIPATRLSDGTLRYLCLLAILCHPDPGPLVCLEEPELGLHPDILPDLADLLKEASRRTQLIVTTHSDILVSALSDTPESVLVTEHGENGTSFTRLEPEKLKPWLETYRLGQLWTRGDLGGTRW</sequence>
<dbReference type="PANTHER" id="PTHR32182">
    <property type="entry name" value="DNA REPLICATION AND REPAIR PROTEIN RECF"/>
    <property type="match status" value="1"/>
</dbReference>
<name>A0A512H9L4_9PROT</name>
<keyword evidence="3" id="KW-1185">Reference proteome</keyword>
<dbReference type="AlphaFoldDB" id="A0A512H9L4"/>
<dbReference type="GO" id="GO:0006302">
    <property type="term" value="P:double-strand break repair"/>
    <property type="evidence" value="ECO:0007669"/>
    <property type="project" value="TreeGrafter"/>
</dbReference>
<dbReference type="GO" id="GO:0016887">
    <property type="term" value="F:ATP hydrolysis activity"/>
    <property type="evidence" value="ECO:0007669"/>
    <property type="project" value="InterPro"/>
</dbReference>
<dbReference type="OrthoDB" id="7596665at2"/>
<evidence type="ECO:0000313" key="2">
    <source>
        <dbReference type="EMBL" id="GEO82141.1"/>
    </source>
</evidence>
<reference evidence="2 3" key="1">
    <citation type="submission" date="2019-07" db="EMBL/GenBank/DDBJ databases">
        <title>Whole genome shotgun sequence of Rhodospirillum oryzae NBRC 107573.</title>
        <authorList>
            <person name="Hosoyama A."/>
            <person name="Uohara A."/>
            <person name="Ohji S."/>
            <person name="Ichikawa N."/>
        </authorList>
    </citation>
    <scope>NUCLEOTIDE SEQUENCE [LARGE SCALE GENOMIC DNA]</scope>
    <source>
        <strain evidence="2 3">NBRC 107573</strain>
    </source>
</reference>
<dbReference type="InterPro" id="IPR027417">
    <property type="entry name" value="P-loop_NTPase"/>
</dbReference>
<dbReference type="GO" id="GO:0000731">
    <property type="term" value="P:DNA synthesis involved in DNA repair"/>
    <property type="evidence" value="ECO:0007669"/>
    <property type="project" value="TreeGrafter"/>
</dbReference>
<protein>
    <submittedName>
        <fullName evidence="2">Chromosome segregation protein SMC</fullName>
    </submittedName>
</protein>
<feature type="domain" description="ATPase AAA-type core" evidence="1">
    <location>
        <begin position="26"/>
        <end position="338"/>
    </location>
</feature>
<dbReference type="SUPFAM" id="SSF52540">
    <property type="entry name" value="P-loop containing nucleoside triphosphate hydrolases"/>
    <property type="match status" value="1"/>
</dbReference>
<dbReference type="Gene3D" id="3.40.50.300">
    <property type="entry name" value="P-loop containing nucleotide triphosphate hydrolases"/>
    <property type="match status" value="1"/>
</dbReference>
<evidence type="ECO:0000313" key="3">
    <source>
        <dbReference type="Proteomes" id="UP000321567"/>
    </source>
</evidence>
<dbReference type="PIRSF" id="PIRSF029347">
    <property type="entry name" value="RecF"/>
    <property type="match status" value="1"/>
</dbReference>
<gene>
    <name evidence="2" type="ORF">ROR02_22720</name>
</gene>
<proteinExistence type="predicted"/>
<evidence type="ECO:0000259" key="1">
    <source>
        <dbReference type="Pfam" id="PF13304"/>
    </source>
</evidence>
<accession>A0A512H9L4</accession>
<dbReference type="Pfam" id="PF13304">
    <property type="entry name" value="AAA_21"/>
    <property type="match status" value="1"/>
</dbReference>
<dbReference type="PANTHER" id="PTHR32182:SF25">
    <property type="entry name" value="SLR1056 PROTEIN"/>
    <property type="match status" value="1"/>
</dbReference>
<dbReference type="Proteomes" id="UP000321567">
    <property type="component" value="Unassembled WGS sequence"/>
</dbReference>
<dbReference type="InterPro" id="IPR014555">
    <property type="entry name" value="RecF-like"/>
</dbReference>